<reference evidence="1 2" key="1">
    <citation type="submission" date="2018-06" db="EMBL/GenBank/DDBJ databases">
        <authorList>
            <consortium name="Pathogen Informatics"/>
            <person name="Doyle S."/>
        </authorList>
    </citation>
    <scope>NUCLEOTIDE SEQUENCE [LARGE SCALE GENOMIC DNA]</scope>
    <source>
        <strain evidence="1 2">NCTC11157</strain>
    </source>
</reference>
<dbReference type="EMBL" id="UGTL01000001">
    <property type="protein sequence ID" value="SUB85582.1"/>
    <property type="molecule type" value="Genomic_DNA"/>
</dbReference>
<organism evidence="1 2">
    <name type="scientific">Prevotella disiens</name>
    <dbReference type="NCBI Taxonomy" id="28130"/>
    <lineage>
        <taxon>Bacteria</taxon>
        <taxon>Pseudomonadati</taxon>
        <taxon>Bacteroidota</taxon>
        <taxon>Bacteroidia</taxon>
        <taxon>Bacteroidales</taxon>
        <taxon>Prevotellaceae</taxon>
        <taxon>Prevotella</taxon>
    </lineage>
</organism>
<accession>A0A379DZX4</accession>
<gene>
    <name evidence="1" type="ORF">NCTC11157_01312</name>
</gene>
<proteinExistence type="predicted"/>
<name>A0A379DZX4_9BACT</name>
<evidence type="ECO:0000313" key="1">
    <source>
        <dbReference type="EMBL" id="SUB85582.1"/>
    </source>
</evidence>
<dbReference type="Proteomes" id="UP000254072">
    <property type="component" value="Unassembled WGS sequence"/>
</dbReference>
<evidence type="ECO:0000313" key="2">
    <source>
        <dbReference type="Proteomes" id="UP000254072"/>
    </source>
</evidence>
<dbReference type="AlphaFoldDB" id="A0A379DZX4"/>
<sequence>MPFETYNQFVTDYVYQISFAIMGKVRYIAEPMCVYRAYVPGSWSSRHMENDVNAEKQILKGEHKLLEDLNRWSEFKYDNWFKMRFYRRLCFFYQKVENYKKAKEVYWKSVEFNGIVPFFNCLREYRFLWRKQHHII</sequence>
<protein>
    <submittedName>
        <fullName evidence="1">Uncharacterized protein</fullName>
    </submittedName>
</protein>